<dbReference type="EMBL" id="JAGMUV010000004">
    <property type="protein sequence ID" value="KAH7161521.1"/>
    <property type="molecule type" value="Genomic_DNA"/>
</dbReference>
<reference evidence="3" key="1">
    <citation type="journal article" date="2021" name="Nat. Commun.">
        <title>Genetic determinants of endophytism in the Arabidopsis root mycobiome.</title>
        <authorList>
            <person name="Mesny F."/>
            <person name="Miyauchi S."/>
            <person name="Thiergart T."/>
            <person name="Pickel B."/>
            <person name="Atanasova L."/>
            <person name="Karlsson M."/>
            <person name="Huettel B."/>
            <person name="Barry K.W."/>
            <person name="Haridas S."/>
            <person name="Chen C."/>
            <person name="Bauer D."/>
            <person name="Andreopoulos W."/>
            <person name="Pangilinan J."/>
            <person name="LaButti K."/>
            <person name="Riley R."/>
            <person name="Lipzen A."/>
            <person name="Clum A."/>
            <person name="Drula E."/>
            <person name="Henrissat B."/>
            <person name="Kohler A."/>
            <person name="Grigoriev I.V."/>
            <person name="Martin F.M."/>
            <person name="Hacquard S."/>
        </authorList>
    </citation>
    <scope>NUCLEOTIDE SEQUENCE</scope>
    <source>
        <strain evidence="3">MPI-CAGE-AT-0147</strain>
    </source>
</reference>
<dbReference type="InterPro" id="IPR050300">
    <property type="entry name" value="GDXG_lipolytic_enzyme"/>
</dbReference>
<dbReference type="Gene3D" id="3.40.50.1820">
    <property type="entry name" value="alpha/beta hydrolase"/>
    <property type="match status" value="1"/>
</dbReference>
<keyword evidence="4" id="KW-1185">Reference proteome</keyword>
<protein>
    <submittedName>
        <fullName evidence="3">Alpha/Beta hydrolase protein</fullName>
    </submittedName>
</protein>
<dbReference type="Proteomes" id="UP000738349">
    <property type="component" value="Unassembled WGS sequence"/>
</dbReference>
<dbReference type="InterPro" id="IPR029058">
    <property type="entry name" value="AB_hydrolase_fold"/>
</dbReference>
<name>A0A9P9FGT5_9HYPO</name>
<dbReference type="Pfam" id="PF07859">
    <property type="entry name" value="Abhydrolase_3"/>
    <property type="match status" value="1"/>
</dbReference>
<feature type="domain" description="Alpha/beta hydrolase fold-3" evidence="2">
    <location>
        <begin position="85"/>
        <end position="293"/>
    </location>
</feature>
<comment type="caution">
    <text evidence="3">The sequence shown here is derived from an EMBL/GenBank/DDBJ whole genome shotgun (WGS) entry which is preliminary data.</text>
</comment>
<sequence length="325" mass="35068">MPFKIDPELAAALAKLGGGADNPSPPKLGDVNARRAIIAPGIKALAGSNFPTDVKTKDYFTASSDGHEVLLRWYCIDDQLQKPAVIYIHGGGMILGSVDEYHVIVAGYVTRTRVPFLSVEYRLAPEFPYPMPLNDVYTAIAWLSREETQKSLNVDSRRIAIMGDSGGGGLAAAAALLARQKGGPQLAKMILLSPMLDDRTIQADEHISSLTSWTVADNETGWSAMLGPSRGTAGVPETASPARMQDATGLPPAFIEVGELDLFRDEAIDFARKYYKAGVSMELHVYPGCTHGFDLFSDESSKVAKRAFDLRDRAIIAIEPADVIS</sequence>
<evidence type="ECO:0000259" key="2">
    <source>
        <dbReference type="Pfam" id="PF07859"/>
    </source>
</evidence>
<proteinExistence type="predicted"/>
<dbReference type="SUPFAM" id="SSF53474">
    <property type="entry name" value="alpha/beta-Hydrolases"/>
    <property type="match status" value="1"/>
</dbReference>
<accession>A0A9P9FGT5</accession>
<evidence type="ECO:0000313" key="4">
    <source>
        <dbReference type="Proteomes" id="UP000738349"/>
    </source>
</evidence>
<dbReference type="OrthoDB" id="408631at2759"/>
<dbReference type="InterPro" id="IPR013094">
    <property type="entry name" value="AB_hydrolase_3"/>
</dbReference>
<evidence type="ECO:0000256" key="1">
    <source>
        <dbReference type="ARBA" id="ARBA00022801"/>
    </source>
</evidence>
<dbReference type="PANTHER" id="PTHR48081:SF8">
    <property type="entry name" value="ALPHA_BETA HYDROLASE FOLD-3 DOMAIN-CONTAINING PROTEIN-RELATED"/>
    <property type="match status" value="1"/>
</dbReference>
<dbReference type="GO" id="GO:0016787">
    <property type="term" value="F:hydrolase activity"/>
    <property type="evidence" value="ECO:0007669"/>
    <property type="project" value="UniProtKB-KW"/>
</dbReference>
<evidence type="ECO:0000313" key="3">
    <source>
        <dbReference type="EMBL" id="KAH7161521.1"/>
    </source>
</evidence>
<organism evidence="3 4">
    <name type="scientific">Dactylonectria macrodidyma</name>
    <dbReference type="NCBI Taxonomy" id="307937"/>
    <lineage>
        <taxon>Eukaryota</taxon>
        <taxon>Fungi</taxon>
        <taxon>Dikarya</taxon>
        <taxon>Ascomycota</taxon>
        <taxon>Pezizomycotina</taxon>
        <taxon>Sordariomycetes</taxon>
        <taxon>Hypocreomycetidae</taxon>
        <taxon>Hypocreales</taxon>
        <taxon>Nectriaceae</taxon>
        <taxon>Dactylonectria</taxon>
    </lineage>
</organism>
<dbReference type="AlphaFoldDB" id="A0A9P9FGT5"/>
<dbReference type="PANTHER" id="PTHR48081">
    <property type="entry name" value="AB HYDROLASE SUPERFAMILY PROTEIN C4A8.06C"/>
    <property type="match status" value="1"/>
</dbReference>
<keyword evidence="1 3" id="KW-0378">Hydrolase</keyword>
<gene>
    <name evidence="3" type="ORF">EDB81DRAFT_715057</name>
</gene>